<organism evidence="2 3">
    <name type="scientific">Steccherinum ochraceum</name>
    <dbReference type="NCBI Taxonomy" id="92696"/>
    <lineage>
        <taxon>Eukaryota</taxon>
        <taxon>Fungi</taxon>
        <taxon>Dikarya</taxon>
        <taxon>Basidiomycota</taxon>
        <taxon>Agaricomycotina</taxon>
        <taxon>Agaricomycetes</taxon>
        <taxon>Polyporales</taxon>
        <taxon>Steccherinaceae</taxon>
        <taxon>Steccherinum</taxon>
    </lineage>
</organism>
<evidence type="ECO:0000313" key="3">
    <source>
        <dbReference type="Proteomes" id="UP000292702"/>
    </source>
</evidence>
<dbReference type="EMBL" id="RWJN01000501">
    <property type="protein sequence ID" value="TCD61131.1"/>
    <property type="molecule type" value="Genomic_DNA"/>
</dbReference>
<name>A0A4R0R281_9APHY</name>
<gene>
    <name evidence="2" type="ORF">EIP91_008996</name>
</gene>
<dbReference type="AlphaFoldDB" id="A0A4R0R281"/>
<sequence length="465" mass="52347">MLLVDRQTIAAALLSLSYAILVLPLSSSDLDDIVHRQHYPSFSALSESFYQVPGHPLRHADNIVYLWLLFLNRGVVLYFVLWLLGWFASLLTKQDGRSLLALVFLVLLRVLYLVLLLVFFYRCYALERVFTHLSQLRGLCTLTSTQLRHIHAARRNASSYLFVFPSTGHQQLFQSLHDWPILVHSFWRPTELSVSVQGLVAALTQGTAAFVRPEEGLTALLKNSLEFDGVKMRLTMSGDFWDMWSAGLMYMEKFWPFATLEYLRLHPGGTLLSEQTLDGVAPRALHHVLQELAASLPTGIPIKLRFTARGAALPAWYNNGPLFAAASAALNPQLNKIRGRASTDLTFEALAIWPDPAVPMPAKSYLPLFVTAEDVVAALQEKVPAGVQLVLRNTTKAHVRALEWRAGVVDEKRVSDAVKRLGERDQKYMQWSLGLEVFHDVWEAALMRAGLLERWEVEVTMKGDS</sequence>
<accession>A0A4R0R281</accession>
<feature type="transmembrane region" description="Helical" evidence="1">
    <location>
        <begin position="64"/>
        <end position="87"/>
    </location>
</feature>
<dbReference type="Proteomes" id="UP000292702">
    <property type="component" value="Unassembled WGS sequence"/>
</dbReference>
<keyword evidence="1" id="KW-0812">Transmembrane</keyword>
<feature type="transmembrane region" description="Helical" evidence="1">
    <location>
        <begin position="99"/>
        <end position="121"/>
    </location>
</feature>
<evidence type="ECO:0000256" key="1">
    <source>
        <dbReference type="SAM" id="Phobius"/>
    </source>
</evidence>
<comment type="caution">
    <text evidence="2">The sequence shown here is derived from an EMBL/GenBank/DDBJ whole genome shotgun (WGS) entry which is preliminary data.</text>
</comment>
<keyword evidence="1" id="KW-1133">Transmembrane helix</keyword>
<reference evidence="2 3" key="1">
    <citation type="submission" date="2018-11" db="EMBL/GenBank/DDBJ databases">
        <title>Genome assembly of Steccherinum ochraceum LE-BIN_3174, the white-rot fungus of the Steccherinaceae family (The Residual Polyporoid clade, Polyporales, Basidiomycota).</title>
        <authorList>
            <person name="Fedorova T.V."/>
            <person name="Glazunova O.A."/>
            <person name="Landesman E.O."/>
            <person name="Moiseenko K.V."/>
            <person name="Psurtseva N.V."/>
            <person name="Savinova O.S."/>
            <person name="Shakhova N.V."/>
            <person name="Tyazhelova T.V."/>
            <person name="Vasina D.V."/>
        </authorList>
    </citation>
    <scope>NUCLEOTIDE SEQUENCE [LARGE SCALE GENOMIC DNA]</scope>
    <source>
        <strain evidence="2 3">LE-BIN_3174</strain>
    </source>
</reference>
<protein>
    <submittedName>
        <fullName evidence="2">Uncharacterized protein</fullName>
    </submittedName>
</protein>
<keyword evidence="1" id="KW-0472">Membrane</keyword>
<proteinExistence type="predicted"/>
<keyword evidence="3" id="KW-1185">Reference proteome</keyword>
<evidence type="ECO:0000313" key="2">
    <source>
        <dbReference type="EMBL" id="TCD61131.1"/>
    </source>
</evidence>